<dbReference type="InterPro" id="IPR030916">
    <property type="entry name" value="ELWxxDGT_rpt"/>
</dbReference>
<dbReference type="PROSITE" id="PS50835">
    <property type="entry name" value="IG_LIKE"/>
    <property type="match status" value="1"/>
</dbReference>
<dbReference type="Pfam" id="PF13927">
    <property type="entry name" value="Ig_3"/>
    <property type="match status" value="1"/>
</dbReference>
<feature type="domain" description="Ig-like" evidence="1">
    <location>
        <begin position="1170"/>
        <end position="1247"/>
    </location>
</feature>
<gene>
    <name evidence="2" type="ORF">SAMN02745166_02275</name>
</gene>
<protein>
    <submittedName>
        <fullName evidence="2">ELWxxDGT repeat-containing protein</fullName>
    </submittedName>
</protein>
<dbReference type="InterPro" id="IPR013106">
    <property type="entry name" value="Ig_V-set"/>
</dbReference>
<reference evidence="3" key="1">
    <citation type="submission" date="2017-02" db="EMBL/GenBank/DDBJ databases">
        <authorList>
            <person name="Varghese N."/>
            <person name="Submissions S."/>
        </authorList>
    </citation>
    <scope>NUCLEOTIDE SEQUENCE [LARGE SCALE GENOMIC DNA]</scope>
    <source>
        <strain evidence="3">ATCC 700200</strain>
    </source>
</reference>
<dbReference type="STRING" id="48467.SAMN02745166_02275"/>
<dbReference type="SMART" id="SM00408">
    <property type="entry name" value="IGc2"/>
    <property type="match status" value="1"/>
</dbReference>
<dbReference type="SMART" id="SM00406">
    <property type="entry name" value="IGv"/>
    <property type="match status" value="1"/>
</dbReference>
<sequence>MYLNLGFTRLKPSPHNREEVNGLQRVKPAFLYFFRNKKYIVMTKNSPWRVSLWHNAEMRKTTPFRLGFLVISVMALLRLAVPAAQPELVKNIYEGSDYQGISPGQMTAAGNRFFMWGTDQAHGRELWVSDGTGSGTHRVKDIREGKNGLEDALLVASGNRVFFRANDGEHGDELWVSDGTEAGTRLVADLRYGEKPSYPTLIQPMKNGVMFVADSDDLRTSLWFTDGTSKGTVQIKVLETGHGEASGNYEALSWMTVKGFYYFFVREPADGMLGLWASDGTVSGTKRVQALGIAPFTDECLILGAVGKTIYFQAPDAEGRRYLWKTEGTAASTMRLKELFYSISGDVLQTFAVIGKQAFMLMENENSGQLEIWTSDGTPAGTRNLADFVGMPALQQVLGLTARGSHLDVIYQGPEDSRSSVWSYDSKTHQGQFLYEPASEDEQLRDFVVVGDQLIFLREKAGAAPSYQLGRLGPQGGEPQWLQEFPGGLWDLSEGRMLALNGHAYLAMYPNVDSWAGLWKTDGTEAGTEQIIPNLDQSPASSYPKNLRTIDGHIYFAATDAQHGTELWRSDGTGGGTVLVADVWPGETGSAPADMVELNGLIYFTAEDSAHGRELWCTDGTAEGTRLVKDLIEGTDSSKPEELIAFGNHVYFRAKLSPTEGWELWRSDGTAEGTVVYATLYPGPTTGSGANPRDFSIVDGWLYFIATNDSALRRASVFRTQGADAGITLAEVEPTVELVEGTTGVTDIAVRPPLPGVPANTVLQPSQSIIYYCIHNSNSSRTLGYLTVNGEPTEILTQSMRSLNSLAVSGVHVFWFSPWGDGGIYISNGTPQNTALLTSYGRYAGAAMDRVFFYNPSSDVTQLRCLQTSPRLVEMTVLEVKEGVTFNPLHAEENTLFFFCSNLNGAPYLMRSSGTPVSTRPVIELGKAGLGWNGLEWSQEHFQVMNEHLYFGGRGAEGVELYALPLQAEVEVALRLPDGSSQLLPPGQAVDFGADGLGIPRQALLEFRNLGYKTLYGLSITTSSLTPEDFAIVEPYEGVGHIAPGQVGLKAITFTPSRRGLRTGSLEISGEGIDLELQLKGRGLGPNDPPVFGGIGSLKSSSSLIREGDSSMIGPPMYGTPGGRVASVWMKDDKQISDEEYISFSSTQFKHAGTYRYFAVNGGGYTEAPPTYIAVVRELSDYVLGMLGKSVTLTCQVAGPASRISYQWRRHGSPLSSSGRIQGAQSAKLTLSDLQLEDAASYDCEVTLHTLDGPQTVIHGATQLGLEDGPYARASELHLVSYLGEPVEYYLELNVEGRIQIKGLPPGLTMNANGVITGNPTKLLPLNPATGQPRPYVITTTVRDAETGRTGAPSTFTWTILPPLQAGDYEGNVPRQADGSDPLDRGGHVRFTISAKNSLSGILRYRGKDHRFTGTAGPAHEGTAVGITIPRKGKSPLTLDVYYDPFTRNCETVLADVETDFEALFIARSRAFTDSAPDLRYEGTHHIALKRDDLEADDNAPAGAGFLTLTINRQAQVKWAGRLADDTPITGSGILGRPLNSLDESGLRIDLHAEPYKQGGALHGFMDGSPDIAGSLVGWTGVTTWNKTGLSKPGKKRAYVQGLPLQTLNVDGSQYLPPVGGNLIFGMQAVAELGGNGAFYLSDPQTLESDISSHFHLLANNRVTLLGDGLSAPLENLTIDAQKGLFSGTVKVEDENPDNPSQPFIRKAKFQGVLLNLQQEGVGFCLLPELPDESGETLSNTPLRSFMSGIHLLR</sequence>
<evidence type="ECO:0000313" key="3">
    <source>
        <dbReference type="Proteomes" id="UP000190774"/>
    </source>
</evidence>
<dbReference type="InterPro" id="IPR013783">
    <property type="entry name" value="Ig-like_fold"/>
</dbReference>
<dbReference type="NCBIfam" id="TIGR04534">
    <property type="entry name" value="ELWxxDGT_rpt"/>
    <property type="match status" value="3"/>
</dbReference>
<dbReference type="InterPro" id="IPR003599">
    <property type="entry name" value="Ig_sub"/>
</dbReference>
<proteinExistence type="predicted"/>
<dbReference type="SMART" id="SM00409">
    <property type="entry name" value="IG"/>
    <property type="match status" value="1"/>
</dbReference>
<dbReference type="InterPro" id="IPR007110">
    <property type="entry name" value="Ig-like_dom"/>
</dbReference>
<evidence type="ECO:0000313" key="2">
    <source>
        <dbReference type="EMBL" id="SKA95108.1"/>
    </source>
</evidence>
<dbReference type="Gene3D" id="2.60.40.10">
    <property type="entry name" value="Immunoglobulins"/>
    <property type="match status" value="2"/>
</dbReference>
<name>A0A1T4Y0V1_9BACT</name>
<accession>A0A1T4Y0V1</accession>
<dbReference type="EMBL" id="FUYE01000006">
    <property type="protein sequence ID" value="SKA95108.1"/>
    <property type="molecule type" value="Genomic_DNA"/>
</dbReference>
<dbReference type="Proteomes" id="UP000190774">
    <property type="component" value="Unassembled WGS sequence"/>
</dbReference>
<dbReference type="InterPro" id="IPR003598">
    <property type="entry name" value="Ig_sub2"/>
</dbReference>
<organism evidence="2 3">
    <name type="scientific">Prosthecobacter debontii</name>
    <dbReference type="NCBI Taxonomy" id="48467"/>
    <lineage>
        <taxon>Bacteria</taxon>
        <taxon>Pseudomonadati</taxon>
        <taxon>Verrucomicrobiota</taxon>
        <taxon>Verrucomicrobiia</taxon>
        <taxon>Verrucomicrobiales</taxon>
        <taxon>Verrucomicrobiaceae</taxon>
        <taxon>Prosthecobacter</taxon>
    </lineage>
</organism>
<dbReference type="InterPro" id="IPR036179">
    <property type="entry name" value="Ig-like_dom_sf"/>
</dbReference>
<dbReference type="SUPFAM" id="SSF48726">
    <property type="entry name" value="Immunoglobulin"/>
    <property type="match status" value="1"/>
</dbReference>
<keyword evidence="3" id="KW-1185">Reference proteome</keyword>
<evidence type="ECO:0000259" key="1">
    <source>
        <dbReference type="PROSITE" id="PS50835"/>
    </source>
</evidence>
<dbReference type="SUPFAM" id="SSF63825">
    <property type="entry name" value="YWTD domain"/>
    <property type="match status" value="1"/>
</dbReference>